<keyword evidence="1" id="KW-0805">Transcription regulation</keyword>
<keyword evidence="5" id="KW-1185">Reference proteome</keyword>
<dbReference type="PROSITE" id="PS50985">
    <property type="entry name" value="GRAS"/>
    <property type="match status" value="1"/>
</dbReference>
<gene>
    <name evidence="4" type="ORF">JRO89_XS12G0072300</name>
</gene>
<dbReference type="Proteomes" id="UP000827721">
    <property type="component" value="Unassembled WGS sequence"/>
</dbReference>
<dbReference type="InterPro" id="IPR005202">
    <property type="entry name" value="TF_GRAS"/>
</dbReference>
<comment type="similarity">
    <text evidence="3">Belongs to the GRAS family.</text>
</comment>
<dbReference type="Pfam" id="PF03514">
    <property type="entry name" value="GRAS"/>
    <property type="match status" value="1"/>
</dbReference>
<dbReference type="EMBL" id="JAFEMO010000012">
    <property type="protein sequence ID" value="KAH7553888.1"/>
    <property type="molecule type" value="Genomic_DNA"/>
</dbReference>
<feature type="short sequence motif" description="VHIID" evidence="3">
    <location>
        <begin position="286"/>
        <end position="290"/>
    </location>
</feature>
<evidence type="ECO:0000256" key="2">
    <source>
        <dbReference type="ARBA" id="ARBA00023163"/>
    </source>
</evidence>
<accession>A0ABQ8HBL4</accession>
<evidence type="ECO:0000313" key="5">
    <source>
        <dbReference type="Proteomes" id="UP000827721"/>
    </source>
</evidence>
<comment type="caution">
    <text evidence="4">The sequence shown here is derived from an EMBL/GenBank/DDBJ whole genome shotgun (WGS) entry which is preliminary data.</text>
</comment>
<protein>
    <recommendedName>
        <fullName evidence="6">Nodulation-signaling pathway 2 protein-like</fullName>
    </recommendedName>
</protein>
<reference evidence="4 5" key="1">
    <citation type="submission" date="2021-02" db="EMBL/GenBank/DDBJ databases">
        <title>Plant Genome Project.</title>
        <authorList>
            <person name="Zhang R.-G."/>
        </authorList>
    </citation>
    <scope>NUCLEOTIDE SEQUENCE [LARGE SCALE GENOMIC DNA]</scope>
    <source>
        <tissue evidence="4">Leaves</tissue>
    </source>
</reference>
<sequence length="580" mass="66812">MIQPDRFHQQPGSHSNLFEYLSVDEFTNYGEEMEGLVNGCHIHEPLSPPFTITDENNSLETSPTNVVNFSSISDQEYFENHNNIFSFQSVNEIVSQFTFSRENNVVNLSSSLDNLEDLNSVEMEEVREWLAVDDDHDDRDREETAYISSQDDQVVFSSVLSMDVASIKPSLLLPTEDMELEHQLGSNHLAKAYTEAIQNQHRELAAVIVRRINEKVSPVGEARERLLYHSFHALDKQADGYLKHESSKVFHAAFEAIYRIFVNGMFAHCGANSAILETMPRDTEVLHIVDFDIGEGIQWSSLIISLAQQQKLLRQQHSFGFVPHQVILKITSIKWKEDTNSSHLPAQWRFEETKKRLQEYANFHGLMRLKVEEIELQDLLKEIKTTKKRRELFAFNCMWALPHMGRRRSRRIAMEFLNAAKGFLADYNESYGVITYGDGENVDRIINHCSCFGSFFESYMKHYQKLLESMEWILPPRLAEARIAMESLFVAPYVSSQALPGMWREMKEVESAVCGGFQLLPAGVFGLKVSSERLMEAKVMVREGDYESLYTVKIEGENNFNEMVLEWKETPLVRVSAWRS</sequence>
<organism evidence="4 5">
    <name type="scientific">Xanthoceras sorbifolium</name>
    <dbReference type="NCBI Taxonomy" id="99658"/>
    <lineage>
        <taxon>Eukaryota</taxon>
        <taxon>Viridiplantae</taxon>
        <taxon>Streptophyta</taxon>
        <taxon>Embryophyta</taxon>
        <taxon>Tracheophyta</taxon>
        <taxon>Spermatophyta</taxon>
        <taxon>Magnoliopsida</taxon>
        <taxon>eudicotyledons</taxon>
        <taxon>Gunneridae</taxon>
        <taxon>Pentapetalae</taxon>
        <taxon>rosids</taxon>
        <taxon>malvids</taxon>
        <taxon>Sapindales</taxon>
        <taxon>Sapindaceae</taxon>
        <taxon>Xanthoceroideae</taxon>
        <taxon>Xanthoceras</taxon>
    </lineage>
</organism>
<comment type="caution">
    <text evidence="3">Lacks conserved residue(s) required for the propagation of feature annotation.</text>
</comment>
<keyword evidence="2" id="KW-0804">Transcription</keyword>
<proteinExistence type="inferred from homology"/>
<evidence type="ECO:0000256" key="1">
    <source>
        <dbReference type="ARBA" id="ARBA00023015"/>
    </source>
</evidence>
<evidence type="ECO:0008006" key="6">
    <source>
        <dbReference type="Google" id="ProtNLM"/>
    </source>
</evidence>
<name>A0ABQ8HBL4_9ROSI</name>
<evidence type="ECO:0000313" key="4">
    <source>
        <dbReference type="EMBL" id="KAH7553888.1"/>
    </source>
</evidence>
<dbReference type="PANTHER" id="PTHR31636">
    <property type="entry name" value="OSJNBA0084A10.13 PROTEIN-RELATED"/>
    <property type="match status" value="1"/>
</dbReference>
<feature type="region of interest" description="SAW" evidence="3">
    <location>
        <begin position="498"/>
        <end position="579"/>
    </location>
</feature>
<evidence type="ECO:0000256" key="3">
    <source>
        <dbReference type="PROSITE-ProRule" id="PRU01191"/>
    </source>
</evidence>